<dbReference type="InterPro" id="IPR025724">
    <property type="entry name" value="GAG-pre-integrase_dom"/>
</dbReference>
<evidence type="ECO:0008006" key="5">
    <source>
        <dbReference type="Google" id="ProtNLM"/>
    </source>
</evidence>
<dbReference type="EMBL" id="JAUESC010000004">
    <property type="protein sequence ID" value="KAK0598244.1"/>
    <property type="molecule type" value="Genomic_DNA"/>
</dbReference>
<organism evidence="3 4">
    <name type="scientific">Acer saccharum</name>
    <name type="common">Sugar maple</name>
    <dbReference type="NCBI Taxonomy" id="4024"/>
    <lineage>
        <taxon>Eukaryota</taxon>
        <taxon>Viridiplantae</taxon>
        <taxon>Streptophyta</taxon>
        <taxon>Embryophyta</taxon>
        <taxon>Tracheophyta</taxon>
        <taxon>Spermatophyta</taxon>
        <taxon>Magnoliopsida</taxon>
        <taxon>eudicotyledons</taxon>
        <taxon>Gunneridae</taxon>
        <taxon>Pentapetalae</taxon>
        <taxon>rosids</taxon>
        <taxon>malvids</taxon>
        <taxon>Sapindales</taxon>
        <taxon>Sapindaceae</taxon>
        <taxon>Hippocastanoideae</taxon>
        <taxon>Acereae</taxon>
        <taxon>Acer</taxon>
    </lineage>
</organism>
<protein>
    <recommendedName>
        <fullName evidence="5">GAG-pre-integrase domain-containing protein</fullName>
    </recommendedName>
</protein>
<name>A0AA39SYF8_ACESA</name>
<keyword evidence="4" id="KW-1185">Reference proteome</keyword>
<dbReference type="Pfam" id="PF22936">
    <property type="entry name" value="Pol_BBD"/>
    <property type="match status" value="1"/>
</dbReference>
<feature type="domain" description="Retrovirus-related Pol polyprotein from transposon TNT 1-94-like beta-barrel" evidence="2">
    <location>
        <begin position="55"/>
        <end position="129"/>
    </location>
</feature>
<evidence type="ECO:0000313" key="4">
    <source>
        <dbReference type="Proteomes" id="UP001168877"/>
    </source>
</evidence>
<dbReference type="AlphaFoldDB" id="A0AA39SYF8"/>
<reference evidence="3" key="1">
    <citation type="journal article" date="2022" name="Plant J.">
        <title>Strategies of tolerance reflected in two North American maple genomes.</title>
        <authorList>
            <person name="McEvoy S.L."/>
            <person name="Sezen U.U."/>
            <person name="Trouern-Trend A."/>
            <person name="McMahon S.M."/>
            <person name="Schaberg P.G."/>
            <person name="Yang J."/>
            <person name="Wegrzyn J.L."/>
            <person name="Swenson N.G."/>
        </authorList>
    </citation>
    <scope>NUCLEOTIDE SEQUENCE</scope>
    <source>
        <strain evidence="3">NS2018</strain>
    </source>
</reference>
<dbReference type="Pfam" id="PF13976">
    <property type="entry name" value="gag_pre-integrs"/>
    <property type="match status" value="1"/>
</dbReference>
<feature type="domain" description="GAG-pre-integrase" evidence="1">
    <location>
        <begin position="161"/>
        <end position="237"/>
    </location>
</feature>
<proteinExistence type="predicted"/>
<gene>
    <name evidence="3" type="ORF">LWI29_032893</name>
</gene>
<accession>A0AA39SYF8</accession>
<comment type="caution">
    <text evidence="3">The sequence shown here is derived from an EMBL/GenBank/DDBJ whole genome shotgun (WGS) entry which is preliminary data.</text>
</comment>
<evidence type="ECO:0000313" key="3">
    <source>
        <dbReference type="EMBL" id="KAK0598244.1"/>
    </source>
</evidence>
<dbReference type="InterPro" id="IPR054722">
    <property type="entry name" value="PolX-like_BBD"/>
</dbReference>
<sequence length="260" mass="28655">MINHQTTSSIPIPAENSIRTRSAIGNFPSSIFHSVDQTGNFSMALSTEMKRHSPWMVDSGASDHMTGNATLFNTYSLSSGNLMVRIADGSLSKVAGIGSVTITDDLTLKSMLLVPNLTCNLLSISKLTKDLNCVTKFFSNRCEFQDLESGRMIGKAKECAGLYLLNGPNNPKEQVQAASSVSSPIPLALSNNNSAIMLWHYRLGHPNFQYLKKLFPTLFDNIKLEILQCEVCQLSKHVRNNYPVQGYKTSHPFAIIHSDI</sequence>
<dbReference type="Proteomes" id="UP001168877">
    <property type="component" value="Unassembled WGS sequence"/>
</dbReference>
<evidence type="ECO:0000259" key="1">
    <source>
        <dbReference type="Pfam" id="PF13976"/>
    </source>
</evidence>
<reference evidence="3" key="2">
    <citation type="submission" date="2023-06" db="EMBL/GenBank/DDBJ databases">
        <authorList>
            <person name="Swenson N.G."/>
            <person name="Wegrzyn J.L."/>
            <person name="Mcevoy S.L."/>
        </authorList>
    </citation>
    <scope>NUCLEOTIDE SEQUENCE</scope>
    <source>
        <strain evidence="3">NS2018</strain>
        <tissue evidence="3">Leaf</tissue>
    </source>
</reference>
<evidence type="ECO:0000259" key="2">
    <source>
        <dbReference type="Pfam" id="PF22936"/>
    </source>
</evidence>